<dbReference type="OrthoDB" id="21204at2759"/>
<sequence>MKAVDVRSEAAVRLPPEFLDVDGREVAEHFAHEVYAYLRSPYRDLSVYNSVVQYDTTENIPPPAVLDQSRR</sequence>
<accession>A0A166MIU8</accession>
<proteinExistence type="predicted"/>
<dbReference type="EMBL" id="KV417529">
    <property type="protein sequence ID" value="KZP24042.1"/>
    <property type="molecule type" value="Genomic_DNA"/>
</dbReference>
<evidence type="ECO:0000313" key="1">
    <source>
        <dbReference type="EMBL" id="KZP24042.1"/>
    </source>
</evidence>
<evidence type="ECO:0000313" key="2">
    <source>
        <dbReference type="Proteomes" id="UP000076532"/>
    </source>
</evidence>
<dbReference type="STRING" id="436010.A0A166MIU8"/>
<dbReference type="Proteomes" id="UP000076532">
    <property type="component" value="Unassembled WGS sequence"/>
</dbReference>
<organism evidence="1 2">
    <name type="scientific">Athelia psychrophila</name>
    <dbReference type="NCBI Taxonomy" id="1759441"/>
    <lineage>
        <taxon>Eukaryota</taxon>
        <taxon>Fungi</taxon>
        <taxon>Dikarya</taxon>
        <taxon>Basidiomycota</taxon>
        <taxon>Agaricomycotina</taxon>
        <taxon>Agaricomycetes</taxon>
        <taxon>Agaricomycetidae</taxon>
        <taxon>Atheliales</taxon>
        <taxon>Atheliaceae</taxon>
        <taxon>Athelia</taxon>
    </lineage>
</organism>
<gene>
    <name evidence="1" type="ORF">FIBSPDRAFT_857833</name>
</gene>
<reference evidence="1 2" key="1">
    <citation type="journal article" date="2016" name="Mol. Biol. Evol.">
        <title>Comparative Genomics of Early-Diverging Mushroom-Forming Fungi Provides Insights into the Origins of Lignocellulose Decay Capabilities.</title>
        <authorList>
            <person name="Nagy L.G."/>
            <person name="Riley R."/>
            <person name="Tritt A."/>
            <person name="Adam C."/>
            <person name="Daum C."/>
            <person name="Floudas D."/>
            <person name="Sun H."/>
            <person name="Yadav J.S."/>
            <person name="Pangilinan J."/>
            <person name="Larsson K.H."/>
            <person name="Matsuura K."/>
            <person name="Barry K."/>
            <person name="Labutti K."/>
            <person name="Kuo R."/>
            <person name="Ohm R.A."/>
            <person name="Bhattacharya S.S."/>
            <person name="Shirouzu T."/>
            <person name="Yoshinaga Y."/>
            <person name="Martin F.M."/>
            <person name="Grigoriev I.V."/>
            <person name="Hibbett D.S."/>
        </authorList>
    </citation>
    <scope>NUCLEOTIDE SEQUENCE [LARGE SCALE GENOMIC DNA]</scope>
    <source>
        <strain evidence="1 2">CBS 109695</strain>
    </source>
</reference>
<keyword evidence="2" id="KW-1185">Reference proteome</keyword>
<dbReference type="AlphaFoldDB" id="A0A166MIU8"/>
<protein>
    <submittedName>
        <fullName evidence="1">Uncharacterized protein</fullName>
    </submittedName>
</protein>
<name>A0A166MIU8_9AGAM</name>